<keyword evidence="2 5" id="KW-1005">Bacterial flagellum biogenesis</keyword>
<protein>
    <recommendedName>
        <fullName evidence="5">Flagellar assembly factor FliW</fullName>
    </recommendedName>
</protein>
<evidence type="ECO:0000256" key="5">
    <source>
        <dbReference type="HAMAP-Rule" id="MF_01185"/>
    </source>
</evidence>
<reference evidence="6 7" key="1">
    <citation type="submission" date="2023-03" db="EMBL/GenBank/DDBJ databases">
        <title>Description of Hydrogenimonas sp. ISO32.</title>
        <authorList>
            <person name="Mino S."/>
            <person name="Fukazawa S."/>
            <person name="Sawabe T."/>
        </authorList>
    </citation>
    <scope>NUCLEOTIDE SEQUENCE [LARGE SCALE GENOMIC DNA]</scope>
    <source>
        <strain evidence="6 7">ISO32</strain>
    </source>
</reference>
<proteinExistence type="inferred from homology"/>
<comment type="function">
    <text evidence="5">Acts as an anti-CsrA protein, binds CsrA and prevents it from repressing translation of its target genes, one of which is flagellin. Binds to flagellin and participates in the assembly of the flagellum.</text>
</comment>
<evidence type="ECO:0000256" key="2">
    <source>
        <dbReference type="ARBA" id="ARBA00022795"/>
    </source>
</evidence>
<dbReference type="Proteomes" id="UP001321445">
    <property type="component" value="Chromosome"/>
</dbReference>
<evidence type="ECO:0000256" key="4">
    <source>
        <dbReference type="ARBA" id="ARBA00023186"/>
    </source>
</evidence>
<dbReference type="PANTHER" id="PTHR39190">
    <property type="entry name" value="FLAGELLAR ASSEMBLY FACTOR FLIW"/>
    <property type="match status" value="1"/>
</dbReference>
<sequence length="134" mass="14757">MDFKAVMPILGFDTVSNLTLEPIDDIFYRLANSEGEAPSFTLIQPGALREDYIFDLPKSAAEKLELENAEDAMVLNIVIIDTPLENSHVNFIAPLVFNTKNGTMAQVVLDSVKYPDYGLADPLKAFFKAAENAS</sequence>
<dbReference type="NCBIfam" id="NF009790">
    <property type="entry name" value="PRK13282.1"/>
    <property type="match status" value="1"/>
</dbReference>
<dbReference type="SUPFAM" id="SSF141457">
    <property type="entry name" value="BH3618-like"/>
    <property type="match status" value="1"/>
</dbReference>
<dbReference type="InterPro" id="IPR024046">
    <property type="entry name" value="Flagellar_assmbl_FliW_dom_sf"/>
</dbReference>
<dbReference type="HAMAP" id="MF_01185">
    <property type="entry name" value="FliW"/>
    <property type="match status" value="1"/>
</dbReference>
<gene>
    <name evidence="6" type="primary">fliW2</name>
    <name evidence="5" type="synonym">fliW</name>
    <name evidence="6" type="ORF">HCR_18180</name>
</gene>
<dbReference type="PANTHER" id="PTHR39190:SF1">
    <property type="entry name" value="FLAGELLAR ASSEMBLY FACTOR FLIW"/>
    <property type="match status" value="1"/>
</dbReference>
<evidence type="ECO:0000313" key="7">
    <source>
        <dbReference type="Proteomes" id="UP001321445"/>
    </source>
</evidence>
<organism evidence="6 7">
    <name type="scientific">Hydrogenimonas cancrithermarum</name>
    <dbReference type="NCBI Taxonomy" id="2993563"/>
    <lineage>
        <taxon>Bacteria</taxon>
        <taxon>Pseudomonadati</taxon>
        <taxon>Campylobacterota</taxon>
        <taxon>Epsilonproteobacteria</taxon>
        <taxon>Campylobacterales</taxon>
        <taxon>Hydrogenimonadaceae</taxon>
        <taxon>Hydrogenimonas</taxon>
    </lineage>
</organism>
<comment type="subunit">
    <text evidence="5">Interacts with translational regulator CsrA and flagellin(s).</text>
</comment>
<dbReference type="Pfam" id="PF02623">
    <property type="entry name" value="FliW"/>
    <property type="match status" value="1"/>
</dbReference>
<keyword evidence="1 5" id="KW-0963">Cytoplasm</keyword>
<evidence type="ECO:0000256" key="1">
    <source>
        <dbReference type="ARBA" id="ARBA00022490"/>
    </source>
</evidence>
<keyword evidence="6" id="KW-0966">Cell projection</keyword>
<dbReference type="Gene3D" id="2.30.290.10">
    <property type="entry name" value="BH3618-like"/>
    <property type="match status" value="1"/>
</dbReference>
<name>A0ABN6WWJ6_9BACT</name>
<evidence type="ECO:0000313" key="6">
    <source>
        <dbReference type="EMBL" id="BDY13506.1"/>
    </source>
</evidence>
<keyword evidence="6" id="KW-0282">Flagellum</keyword>
<keyword evidence="6" id="KW-0969">Cilium</keyword>
<dbReference type="RefSeq" id="WP_286336456.1">
    <property type="nucleotide sequence ID" value="NZ_AP027370.1"/>
</dbReference>
<keyword evidence="7" id="KW-1185">Reference proteome</keyword>
<keyword evidence="3 5" id="KW-0810">Translation regulation</keyword>
<comment type="similarity">
    <text evidence="5">Belongs to the FliW family.</text>
</comment>
<keyword evidence="4 5" id="KW-0143">Chaperone</keyword>
<evidence type="ECO:0000256" key="3">
    <source>
        <dbReference type="ARBA" id="ARBA00022845"/>
    </source>
</evidence>
<dbReference type="EMBL" id="AP027370">
    <property type="protein sequence ID" value="BDY13506.1"/>
    <property type="molecule type" value="Genomic_DNA"/>
</dbReference>
<comment type="subcellular location">
    <subcellularLocation>
        <location evidence="5">Cytoplasm</location>
    </subcellularLocation>
</comment>
<accession>A0ABN6WWJ6</accession>
<dbReference type="InterPro" id="IPR003775">
    <property type="entry name" value="Flagellar_assembly_factor_FliW"/>
</dbReference>